<gene>
    <name evidence="2" type="ORF">BJP41_03940</name>
    <name evidence="1" type="ORF">CJJ18_04365</name>
</gene>
<protein>
    <submittedName>
        <fullName evidence="2">Uncharacterized protein</fullName>
    </submittedName>
</protein>
<proteinExistence type="predicted"/>
<dbReference type="Proteomes" id="UP000230008">
    <property type="component" value="Chromosome"/>
</dbReference>
<reference evidence="2" key="4">
    <citation type="journal article" date="2018" name="Genome Biol. Evol.">
        <title>Culture-Facilitated Comparative Genomics of the Facultative Symbiont Hamiltonella defensa.</title>
        <authorList>
            <person name="Chevignon G."/>
            <person name="Boyd B.M."/>
            <person name="Brandt J.W."/>
            <person name="Oliver K.M."/>
            <person name="Strand M.R."/>
        </authorList>
    </citation>
    <scope>NUCLEOTIDE SEQUENCE</scope>
    <source>
        <strain evidence="2">A2C</strain>
    </source>
</reference>
<dbReference type="EMBL" id="CP022932">
    <property type="protein sequence ID" value="ASV33406.1"/>
    <property type="molecule type" value="Genomic_DNA"/>
</dbReference>
<accession>A0A2D3T1S5</accession>
<sequence length="61" mass="7283">MKRSQAQTRLKKTGTFRKVVRYIFENQNMHSVKQFEFDLALLHKRSLILKSSLINSKIFVK</sequence>
<reference evidence="1" key="2">
    <citation type="submission" date="2017-08" db="EMBL/GenBank/DDBJ databases">
        <title>Genome sequence of Candidatus Hamiltonella defensa from Acyrthosiphon pisum strain MI47.</title>
        <authorList>
            <person name="Patel V.A."/>
            <person name="Chevignon G."/>
            <person name="Russell J.A."/>
            <person name="Oliver K.M."/>
        </authorList>
    </citation>
    <scope>NUCLEOTIDE SEQUENCE</scope>
    <source>
        <strain evidence="1">MI47</strain>
    </source>
</reference>
<dbReference type="AlphaFoldDB" id="A0A2D3T1S5"/>
<dbReference type="EMBL" id="CP017606">
    <property type="protein sequence ID" value="ATW29644.1"/>
    <property type="molecule type" value="Genomic_DNA"/>
</dbReference>
<reference evidence="3" key="1">
    <citation type="submission" date="2016-10" db="EMBL/GenBank/DDBJ databases">
        <authorList>
            <person name="Chevignon G."/>
        </authorList>
    </citation>
    <scope>NUCLEOTIDE SEQUENCE [LARGE SCALE GENOMIC DNA]</scope>
    <source>
        <strain evidence="3">A2C</strain>
    </source>
</reference>
<reference evidence="3" key="3">
    <citation type="submission" date="2017-11" db="EMBL/GenBank/DDBJ databases">
        <title>PacBio sequencing of new strain of the secondary endosymbiont Candidatus Hamiltonella defensa.</title>
        <authorList>
            <person name="Strand M.R."/>
            <person name="Oliver K."/>
        </authorList>
    </citation>
    <scope>NUCLEOTIDE SEQUENCE [LARGE SCALE GENOMIC DNA]</scope>
    <source>
        <strain evidence="3">A2C</strain>
    </source>
</reference>
<dbReference type="Proteomes" id="UP000792865">
    <property type="component" value="Chromosome"/>
</dbReference>
<organism evidence="2 3">
    <name type="scientific">Candidatus Williamhamiltonella defendens</name>
    <dbReference type="NCBI Taxonomy" id="138072"/>
    <lineage>
        <taxon>Bacteria</taxon>
        <taxon>Pseudomonadati</taxon>
        <taxon>Pseudomonadota</taxon>
        <taxon>Gammaproteobacteria</taxon>
        <taxon>Enterobacterales</taxon>
        <taxon>Enterobacteriaceae</taxon>
        <taxon>aphid secondary symbionts</taxon>
        <taxon>Candidatus Williamhamiltonella</taxon>
    </lineage>
</organism>
<name>A0A2D3T1S5_9ENTR</name>
<evidence type="ECO:0000313" key="1">
    <source>
        <dbReference type="EMBL" id="ASV33406.1"/>
    </source>
</evidence>
<evidence type="ECO:0000313" key="3">
    <source>
        <dbReference type="Proteomes" id="UP000230008"/>
    </source>
</evidence>
<evidence type="ECO:0000313" key="2">
    <source>
        <dbReference type="EMBL" id="ATW29644.1"/>
    </source>
</evidence>